<reference evidence="2" key="1">
    <citation type="journal article" date="2021" name="Proc. Natl. Acad. Sci. U.S.A.">
        <title>A Catalog of Tens of Thousands of Viruses from Human Metagenomes Reveals Hidden Associations with Chronic Diseases.</title>
        <authorList>
            <person name="Tisza M.J."/>
            <person name="Buck C.B."/>
        </authorList>
    </citation>
    <scope>NUCLEOTIDE SEQUENCE</scope>
    <source>
        <strain evidence="2">CtlwB1</strain>
    </source>
</reference>
<protein>
    <submittedName>
        <fullName evidence="2">Uncharacterized protein</fullName>
    </submittedName>
</protein>
<accession>A0A8S5ND67</accession>
<organism evidence="2">
    <name type="scientific">Siphoviridae sp. ctlwB1</name>
    <dbReference type="NCBI Taxonomy" id="2826449"/>
    <lineage>
        <taxon>Viruses</taxon>
        <taxon>Duplodnaviria</taxon>
        <taxon>Heunggongvirae</taxon>
        <taxon>Uroviricota</taxon>
        <taxon>Caudoviricetes</taxon>
    </lineage>
</organism>
<evidence type="ECO:0000313" key="2">
    <source>
        <dbReference type="EMBL" id="DAD92396.1"/>
    </source>
</evidence>
<keyword evidence="1" id="KW-0812">Transmembrane</keyword>
<feature type="transmembrane region" description="Helical" evidence="1">
    <location>
        <begin position="37"/>
        <end position="56"/>
    </location>
</feature>
<keyword evidence="1" id="KW-1133">Transmembrane helix</keyword>
<dbReference type="EMBL" id="BK015134">
    <property type="protein sequence ID" value="DAD92396.1"/>
    <property type="molecule type" value="Genomic_DNA"/>
</dbReference>
<evidence type="ECO:0000256" key="1">
    <source>
        <dbReference type="SAM" id="Phobius"/>
    </source>
</evidence>
<proteinExistence type="predicted"/>
<sequence length="63" mass="7440">MVVLADSSCDYCKGYIFVFVPGYVVGDFLQSNVKCLLFHKLFLLNVWYYINFLYLCNIKKEIK</sequence>
<name>A0A8S5ND67_9CAUD</name>
<keyword evidence="1" id="KW-0472">Membrane</keyword>